<dbReference type="OrthoDB" id="4337631at2"/>
<keyword evidence="1" id="KW-1133">Transmembrane helix</keyword>
<dbReference type="Proteomes" id="UP000466345">
    <property type="component" value="Unassembled WGS sequence"/>
</dbReference>
<organism evidence="2 3">
    <name type="scientific">Streptomyces smaragdinus</name>
    <dbReference type="NCBI Taxonomy" id="2585196"/>
    <lineage>
        <taxon>Bacteria</taxon>
        <taxon>Bacillati</taxon>
        <taxon>Actinomycetota</taxon>
        <taxon>Actinomycetes</taxon>
        <taxon>Kitasatosporales</taxon>
        <taxon>Streptomycetaceae</taxon>
        <taxon>Streptomyces</taxon>
    </lineage>
</organism>
<protein>
    <submittedName>
        <fullName evidence="2">Uncharacterized protein</fullName>
    </submittedName>
</protein>
<accession>A0A7K0CEV6</accession>
<reference evidence="2 3" key="1">
    <citation type="submission" date="2019-10" db="EMBL/GenBank/DDBJ databases">
        <title>Streptomyces smaragdinus sp. nov. and Streptomyces fabii sp. nov., isolated from the gut of fungus growing-termite Macrotermes natalensis.</title>
        <authorList>
            <person name="Schwitalla J."/>
            <person name="Benndorf R."/>
            <person name="Martin K."/>
            <person name="De Beer W."/>
            <person name="Kaster A.-K."/>
            <person name="Vollmers J."/>
            <person name="Poulsen M."/>
            <person name="Beemelmanns C."/>
        </authorList>
    </citation>
    <scope>NUCLEOTIDE SEQUENCE [LARGE SCALE GENOMIC DNA]</scope>
    <source>
        <strain evidence="2 3">RB5</strain>
    </source>
</reference>
<dbReference type="AlphaFoldDB" id="A0A7K0CEV6"/>
<keyword evidence="1" id="KW-0472">Membrane</keyword>
<gene>
    <name evidence="2" type="ORF">SRB5_14090</name>
</gene>
<evidence type="ECO:0000313" key="2">
    <source>
        <dbReference type="EMBL" id="MQY11294.1"/>
    </source>
</evidence>
<keyword evidence="1" id="KW-0812">Transmembrane</keyword>
<evidence type="ECO:0000256" key="1">
    <source>
        <dbReference type="SAM" id="Phobius"/>
    </source>
</evidence>
<evidence type="ECO:0000313" key="3">
    <source>
        <dbReference type="Proteomes" id="UP000466345"/>
    </source>
</evidence>
<sequence>MLLVVEIVAALFLVQGIAPLIQEAAGKDPEQSFFIVNSFDDQQPFASIVLILLGACMLYGTVRTRRQRS</sequence>
<dbReference type="EMBL" id="WEGJ01000003">
    <property type="protein sequence ID" value="MQY11294.1"/>
    <property type="molecule type" value="Genomic_DNA"/>
</dbReference>
<comment type="caution">
    <text evidence="2">The sequence shown here is derived from an EMBL/GenBank/DDBJ whole genome shotgun (WGS) entry which is preliminary data.</text>
</comment>
<proteinExistence type="predicted"/>
<name>A0A7K0CEV6_9ACTN</name>
<feature type="transmembrane region" description="Helical" evidence="1">
    <location>
        <begin position="42"/>
        <end position="62"/>
    </location>
</feature>
<dbReference type="RefSeq" id="WP_153450575.1">
    <property type="nucleotide sequence ID" value="NZ_WEGJ01000003.1"/>
</dbReference>
<keyword evidence="3" id="KW-1185">Reference proteome</keyword>